<evidence type="ECO:0000313" key="1">
    <source>
        <dbReference type="EMBL" id="MFC5518853.1"/>
    </source>
</evidence>
<name>A0ABW0Q2F6_9HYPH</name>
<organism evidence="1 2">
    <name type="scientific">Kaistia terrae</name>
    <dbReference type="NCBI Taxonomy" id="537017"/>
    <lineage>
        <taxon>Bacteria</taxon>
        <taxon>Pseudomonadati</taxon>
        <taxon>Pseudomonadota</taxon>
        <taxon>Alphaproteobacteria</taxon>
        <taxon>Hyphomicrobiales</taxon>
        <taxon>Kaistiaceae</taxon>
        <taxon>Kaistia</taxon>
    </lineage>
</organism>
<proteinExistence type="predicted"/>
<reference evidence="2" key="1">
    <citation type="journal article" date="2019" name="Int. J. Syst. Evol. Microbiol.">
        <title>The Global Catalogue of Microorganisms (GCM) 10K type strain sequencing project: providing services to taxonomists for standard genome sequencing and annotation.</title>
        <authorList>
            <consortium name="The Broad Institute Genomics Platform"/>
            <consortium name="The Broad Institute Genome Sequencing Center for Infectious Disease"/>
            <person name="Wu L."/>
            <person name="Ma J."/>
        </authorList>
    </citation>
    <scope>NUCLEOTIDE SEQUENCE [LARGE SCALE GENOMIC DNA]</scope>
    <source>
        <strain evidence="2">KACC 12633</strain>
    </source>
</reference>
<dbReference type="RefSeq" id="WP_380225498.1">
    <property type="nucleotide sequence ID" value="NZ_JBHSML010000026.1"/>
</dbReference>
<sequence>NEMVDEAIASQVTSNRFAAVPPVMPHDPFARTSDDEFVAEAAAQKLAIIGKQKEDIARLPSGSLRWSAAGCPRRSHR</sequence>
<accession>A0ABW0Q2F6</accession>
<feature type="non-terminal residue" evidence="1">
    <location>
        <position position="1"/>
    </location>
</feature>
<keyword evidence="2" id="KW-1185">Reference proteome</keyword>
<dbReference type="EMBL" id="JBHSML010000026">
    <property type="protein sequence ID" value="MFC5518853.1"/>
    <property type="molecule type" value="Genomic_DNA"/>
</dbReference>
<evidence type="ECO:0000313" key="2">
    <source>
        <dbReference type="Proteomes" id="UP001596150"/>
    </source>
</evidence>
<dbReference type="Proteomes" id="UP001596150">
    <property type="component" value="Unassembled WGS sequence"/>
</dbReference>
<gene>
    <name evidence="1" type="ORF">ACFPP9_24020</name>
</gene>
<comment type="caution">
    <text evidence="1">The sequence shown here is derived from an EMBL/GenBank/DDBJ whole genome shotgun (WGS) entry which is preliminary data.</text>
</comment>
<protein>
    <submittedName>
        <fullName evidence="1">Uncharacterized protein</fullName>
    </submittedName>
</protein>